<dbReference type="Proteomes" id="UP000027439">
    <property type="component" value="Unassembled WGS sequence"/>
</dbReference>
<organism evidence="1 2">
    <name type="scientific">Caballeronia grimmiae</name>
    <dbReference type="NCBI Taxonomy" id="1071679"/>
    <lineage>
        <taxon>Bacteria</taxon>
        <taxon>Pseudomonadati</taxon>
        <taxon>Pseudomonadota</taxon>
        <taxon>Betaproteobacteria</taxon>
        <taxon>Burkholderiales</taxon>
        <taxon>Burkholderiaceae</taxon>
        <taxon>Caballeronia</taxon>
    </lineage>
</organism>
<gene>
    <name evidence="1" type="ORF">BG57_30545</name>
</gene>
<sequence>MHAKPTAISTARCSTIAARWIWNAGVSTLTLRSDSCVMRRAMRTARSSISAARCGSRRAMRTRCVIGDACAPLRAISMAR</sequence>
<evidence type="ECO:0000313" key="2">
    <source>
        <dbReference type="Proteomes" id="UP000027439"/>
    </source>
</evidence>
<accession>A0A069NAL5</accession>
<dbReference type="STRING" id="1071679.BG57_30545"/>
<dbReference type="AlphaFoldDB" id="A0A069NAL5"/>
<reference evidence="1 2" key="1">
    <citation type="submission" date="2014-03" db="EMBL/GenBank/DDBJ databases">
        <title>Draft Genome Sequences of Four Burkholderia Strains.</title>
        <authorList>
            <person name="Liu X.Y."/>
            <person name="Li C.X."/>
            <person name="Xu J.H."/>
        </authorList>
    </citation>
    <scope>NUCLEOTIDE SEQUENCE [LARGE SCALE GENOMIC DNA]</scope>
    <source>
        <strain evidence="1 2">R27</strain>
    </source>
</reference>
<dbReference type="EMBL" id="JFHE01000075">
    <property type="protein sequence ID" value="KDR25405.1"/>
    <property type="molecule type" value="Genomic_DNA"/>
</dbReference>
<proteinExistence type="predicted"/>
<comment type="caution">
    <text evidence="1">The sequence shown here is derived from an EMBL/GenBank/DDBJ whole genome shotgun (WGS) entry which is preliminary data.</text>
</comment>
<name>A0A069NAL5_9BURK</name>
<protein>
    <submittedName>
        <fullName evidence="1">Uncharacterized protein</fullName>
    </submittedName>
</protein>
<evidence type="ECO:0000313" key="1">
    <source>
        <dbReference type="EMBL" id="KDR25405.1"/>
    </source>
</evidence>